<comment type="caution">
    <text evidence="1">The sequence shown here is derived from an EMBL/GenBank/DDBJ whole genome shotgun (WGS) entry which is preliminary data.</text>
</comment>
<dbReference type="Proteomes" id="UP001499863">
    <property type="component" value="Unassembled WGS sequence"/>
</dbReference>
<proteinExistence type="predicted"/>
<sequence length="180" mass="20073">MFTGWWHVRPDEERVQWVLEPFTAVGPLCFGMSADEVTQALRGVTEDIEHRTWSGGRGNNTWRPSEGRCRDFGLHLYYQDGRLSGVAVDALRGPQVTADGTALVGQVPSALEQWMGEHAEGLPDELSYMSAGVPCSSSLGVVINVQREGDRLLTRPVFYPAEALDDLPHWLPQKTWEIHS</sequence>
<dbReference type="EMBL" id="BAAAKJ010000319">
    <property type="protein sequence ID" value="GAA1406984.1"/>
    <property type="molecule type" value="Genomic_DNA"/>
</dbReference>
<keyword evidence="2" id="KW-1185">Reference proteome</keyword>
<organism evidence="1 2">
    <name type="scientific">Kitasatospora putterlickiae</name>
    <dbReference type="NCBI Taxonomy" id="221725"/>
    <lineage>
        <taxon>Bacteria</taxon>
        <taxon>Bacillati</taxon>
        <taxon>Actinomycetota</taxon>
        <taxon>Actinomycetes</taxon>
        <taxon>Kitasatosporales</taxon>
        <taxon>Streptomycetaceae</taxon>
        <taxon>Kitasatospora</taxon>
    </lineage>
</organism>
<evidence type="ECO:0000313" key="2">
    <source>
        <dbReference type="Proteomes" id="UP001499863"/>
    </source>
</evidence>
<name>A0ABN1YFM9_9ACTN</name>
<evidence type="ECO:0000313" key="1">
    <source>
        <dbReference type="EMBL" id="GAA1406984.1"/>
    </source>
</evidence>
<protein>
    <submittedName>
        <fullName evidence="1">Uncharacterized protein</fullName>
    </submittedName>
</protein>
<gene>
    <name evidence="1" type="ORF">GCM10009639_55280</name>
</gene>
<accession>A0ABN1YFM9</accession>
<reference evidence="1 2" key="1">
    <citation type="journal article" date="2019" name="Int. J. Syst. Evol. Microbiol.">
        <title>The Global Catalogue of Microorganisms (GCM) 10K type strain sequencing project: providing services to taxonomists for standard genome sequencing and annotation.</title>
        <authorList>
            <consortium name="The Broad Institute Genomics Platform"/>
            <consortium name="The Broad Institute Genome Sequencing Center for Infectious Disease"/>
            <person name="Wu L."/>
            <person name="Ma J."/>
        </authorList>
    </citation>
    <scope>NUCLEOTIDE SEQUENCE [LARGE SCALE GENOMIC DNA]</scope>
    <source>
        <strain evidence="1 2">JCM 12393</strain>
    </source>
</reference>